<evidence type="ECO:0000313" key="2">
    <source>
        <dbReference type="Proteomes" id="UP001148203"/>
    </source>
</evidence>
<dbReference type="RefSeq" id="WP_273913944.1">
    <property type="nucleotide sequence ID" value="NZ_JAMDGX010000121.1"/>
</dbReference>
<dbReference type="EMBL" id="JAMDGY010000121">
    <property type="protein sequence ID" value="MDD0994052.1"/>
    <property type="molecule type" value="Genomic_DNA"/>
</dbReference>
<evidence type="ECO:0000313" key="1">
    <source>
        <dbReference type="EMBL" id="MDD0994052.1"/>
    </source>
</evidence>
<dbReference type="Proteomes" id="UP001148203">
    <property type="component" value="Unassembled WGS sequence"/>
</dbReference>
<gene>
    <name evidence="1" type="ORF">M5G11_26385</name>
</gene>
<proteinExistence type="predicted"/>
<sequence length="107" mass="12300">MPLCVTPELDRHALVEQVFPGEYWPLELKVALHDLLEQMTRAGHQATLQSLGLCLGDFMPRYTMDRAEEWQERATRRWFTHTKPALVERLADLFLGNDSPAIPGARQ</sequence>
<comment type="caution">
    <text evidence="1">The sequence shown here is derived from an EMBL/GenBank/DDBJ whole genome shotgun (WGS) entry which is preliminary data.</text>
</comment>
<protein>
    <submittedName>
        <fullName evidence="1">Uncharacterized protein</fullName>
    </submittedName>
</protein>
<reference evidence="1 2" key="1">
    <citation type="submission" date="2022-05" db="EMBL/GenBank/DDBJ databases">
        <title>Novel Pseudomonas spp. Isolated from a Rainbow Trout Aquaculture Facility.</title>
        <authorList>
            <person name="Testerman T."/>
            <person name="Graf J."/>
        </authorList>
    </citation>
    <scope>NUCLEOTIDE SEQUENCE [LARGE SCALE GENOMIC DNA]</scope>
    <source>
        <strain evidence="1 2">ID681</strain>
    </source>
</reference>
<keyword evidence="2" id="KW-1185">Reference proteome</keyword>
<organism evidence="1 2">
    <name type="scientific">Pseudomonas fontis</name>
    <dbReference type="NCBI Taxonomy" id="2942633"/>
    <lineage>
        <taxon>Bacteria</taxon>
        <taxon>Pseudomonadati</taxon>
        <taxon>Pseudomonadota</taxon>
        <taxon>Gammaproteobacteria</taxon>
        <taxon>Pseudomonadales</taxon>
        <taxon>Pseudomonadaceae</taxon>
        <taxon>Pseudomonas</taxon>
    </lineage>
</organism>
<accession>A0ABT5P122</accession>
<name>A0ABT5P122_9PSED</name>